<organism evidence="2 3">
    <name type="scientific">Metarhizium humberi</name>
    <dbReference type="NCBI Taxonomy" id="2596975"/>
    <lineage>
        <taxon>Eukaryota</taxon>
        <taxon>Fungi</taxon>
        <taxon>Dikarya</taxon>
        <taxon>Ascomycota</taxon>
        <taxon>Pezizomycotina</taxon>
        <taxon>Sordariomycetes</taxon>
        <taxon>Hypocreomycetidae</taxon>
        <taxon>Hypocreales</taxon>
        <taxon>Clavicipitaceae</taxon>
        <taxon>Metarhizium</taxon>
    </lineage>
</organism>
<feature type="domain" description="CHAT" evidence="1">
    <location>
        <begin position="202"/>
        <end position="341"/>
    </location>
</feature>
<evidence type="ECO:0000259" key="1">
    <source>
        <dbReference type="Pfam" id="PF12770"/>
    </source>
</evidence>
<dbReference type="SUPFAM" id="SSF48452">
    <property type="entry name" value="TPR-like"/>
    <property type="match status" value="1"/>
</dbReference>
<dbReference type="InterPro" id="IPR011990">
    <property type="entry name" value="TPR-like_helical_dom_sf"/>
</dbReference>
<evidence type="ECO:0000313" key="2">
    <source>
        <dbReference type="EMBL" id="KAH0591658.1"/>
    </source>
</evidence>
<dbReference type="Proteomes" id="UP000764110">
    <property type="component" value="Unassembled WGS sequence"/>
</dbReference>
<comment type="caution">
    <text evidence="2">The sequence shown here is derived from an EMBL/GenBank/DDBJ whole genome shotgun (WGS) entry which is preliminary data.</text>
</comment>
<evidence type="ECO:0000313" key="3">
    <source>
        <dbReference type="Proteomes" id="UP000764110"/>
    </source>
</evidence>
<gene>
    <name evidence="2" type="ORF">MHUMG1_10606</name>
</gene>
<reference evidence="2 3" key="1">
    <citation type="submission" date="2020-07" db="EMBL/GenBank/DDBJ databases">
        <title>Metarhizium humberi genome.</title>
        <authorList>
            <person name="Lysoe E."/>
        </authorList>
    </citation>
    <scope>NUCLEOTIDE SEQUENCE [LARGE SCALE GENOMIC DNA]</scope>
    <source>
        <strain evidence="2 3">ESALQ1638</strain>
    </source>
</reference>
<dbReference type="InterPro" id="IPR024983">
    <property type="entry name" value="CHAT_dom"/>
</dbReference>
<protein>
    <recommendedName>
        <fullName evidence="1">CHAT domain-containing protein</fullName>
    </recommendedName>
</protein>
<sequence length="1435" mass="163215">MDTAAIVSLQALGPSRGSQSWAVTATYDSKSHQATLNNPYSDDEDEESLRWYLEDHPVDDPYSVSRAKETAASLEWYGSCLYSNLQPFLTALEIDPRVTPCVLQISGYDDGSTIHCLHWETLEQPSLKLQVVVCRVMGDGPKPSGVDTGRTGGGKPTVLFMTSRLIDDVVTDIDHLPALRGFLDAYSSLPDDIRGDFDVVRPGAFSSFRDALESKPPGYYDIVHLDVHGRVTEGMGAELRFIDENDWKEALWIHASKIASLLTDRGVKFVVLNACNSAKASSNVEANLAATFVGSGISGVVGMSYILTVSAAEIFTRAFYQSFLVRFGDIGVAAAQSRRALCIRKERLARFQMKIQLQDWIIPVVYLSKAALGSQAKDGSLRQVLQGSPTLSPPQSPILPASPSNALIGRDYDMFRLESYLAKHKAVELCGNIGVGKSSLIGTEWHSTTFAEVEFSWDLHRIIRNLCDNFSIFALREHLIEKMVNRSQRLTRPVLPEQEFHRRIRESARLELRQISGLFMSRRLLIKLDHVDDIFMILEDDEDETRSFIALLQEFQNIAKGTPNRFVLIVTSIPSNRTPCEIVSSTYTRSEYSLLSSFPPVTSPKIRTIAKSDHSEMKLLERFVQSLSGNPLVLKSYAKRFEASRLPTIRQFVKSAWTRSLEKTPEFIKGLRNSHSWTYADQLEELYYPDGIIPKSLLSLIYFNEHIPEDWNMFCGAIFESAPSAQEFAKFMTALREMCLVSKENGEGGWSVHPFLPLITETFYVNLRANMRKAFCRYYYWLLDLGLPSDEDENPGRLSATVSRSDSIKEAIAVQFVNISSMLWMSLDDLGQELLEELPSLALDSIITMHTHSLDRTSTDLYIVYALIDDYTKHINTVFSDWESRILASRTGSIAAQDTSHAMAVPNCNCLPVLLTLTLSFWLFGFHYNSGIAEESLLRACLKQAREIWAAYLRLFPDESHRSSFEAVVSHSDLLICEAALEIVLVNYSKARGLLNEARTVIQPRASAIENEQIQFRMQQEKCDYLEACIRQSEDAADSHEDSQSSTNFIESVQQFRDSSRQLFRSTGFVAYDFISRNLRSRQLWPDNAEDMFDEDPSHALSIAAPGIMRDRASQIRDTAHQDPNRSDMLTALEHFESTQNLPDRFVTLLTFAVEAERRNDQQQALLCYERALQCIDSWSGANATEKSFLQSGLHLDMGHIALQERDYVRAVGFFHQAYEEARHSGNGPQERLLLLRIFMILQWFKWPETIDWERICGLTEREVSVQLLILQYEPMIWECSLYRRLISRGKLEMRNFRQKIERERDGRYFLLLYSNFIDNTMGNEEFRLSQASSETITLIATEIGTGVRDVETFISDCVAPALWRLRHRRWPSADEFLTQFDKLFLEAELALFAPTEMRTGFSLIDREYETMVSNNLPSKRYRIKVMILTCSSRA</sequence>
<accession>A0A9P8M0V7</accession>
<dbReference type="EMBL" id="JACEFI010000059">
    <property type="protein sequence ID" value="KAH0591658.1"/>
    <property type="molecule type" value="Genomic_DNA"/>
</dbReference>
<dbReference type="Gene3D" id="3.40.50.300">
    <property type="entry name" value="P-loop containing nucleotide triphosphate hydrolases"/>
    <property type="match status" value="1"/>
</dbReference>
<dbReference type="SUPFAM" id="SSF52540">
    <property type="entry name" value="P-loop containing nucleoside triphosphate hydrolases"/>
    <property type="match status" value="1"/>
</dbReference>
<dbReference type="InterPro" id="IPR027417">
    <property type="entry name" value="P-loop_NTPase"/>
</dbReference>
<keyword evidence="3" id="KW-1185">Reference proteome</keyword>
<dbReference type="Pfam" id="PF12770">
    <property type="entry name" value="CHAT"/>
    <property type="match status" value="1"/>
</dbReference>
<proteinExistence type="predicted"/>
<name>A0A9P8M0V7_9HYPO</name>